<name>A0ACD3B3N3_9AGAR</name>
<dbReference type="EMBL" id="ML208280">
    <property type="protein sequence ID" value="TFK72923.1"/>
    <property type="molecule type" value="Genomic_DNA"/>
</dbReference>
<dbReference type="Proteomes" id="UP000308600">
    <property type="component" value="Unassembled WGS sequence"/>
</dbReference>
<gene>
    <name evidence="1" type="ORF">BDN72DRAFT_887027</name>
</gene>
<sequence>MQGRDVGIAKNDKARSNSLIFASQGAFDSVTAGVHAASLSMSQPTLTTKPDLLLQRPPSALSVASNTSAASGSSLIRRSRTRARSKTMAGEVGHQEGPHNRSPSSELPYLDRTLVQDHSPNPSSLETLALPPKGPSPSRPPHRSDGSDGIRGIANSLQQNERELMEGPSLEGSPAVNVTELKPAQLNTTSQVPFPDVEPVFSTYYRPPSLTRINVRDSVLTHNSYSTQQSGTSSSLYPPSTSTASGTESPPSPRSMALQEDDYAIEPMVDEPEEYEGDDVSYRLRLLVKNNYFLPPAHSKPSPSDFATLNAPKRPARATTPTFLDLFKVGKSKTKPATPPGTTDGPPPMLRTAADSPTASAYVRPQPRSSAQIPRVPQQPGNTPRQPSGRVVVVREKMADIIVAAKQAEQEMKSRGTRREQEAAPEQQEPGDDVIDPTDVVDVPLPASGYPFAVQASALHGLGVQESLGAAVLADRLPPPRSIDVSSSFDTDESWRKALLQQAVHHSLDTSPDISSFSILGATSTPIASPRTSGQMTSRGPSPSAKLVLDQYILSPRIIEKDEEPEETTPRRPSTHSQRSNKAPLPPLHLTTPAIPESQTHSARSSYLPLRVDTPTAPMTPLTPPPRRPLMINPMHSQSQTDLSRTSLAQEIPRPSSATPHVRRAKSSPMLSDSYEHSTKRDTLFTPPPLPATIPFYRVASQDIFGLSSSGNTSFDSARSHLHAPSITTSESRYSVDSYVEDVDNGPRVSMALSAMNERPSISEYSQPSPSSYAFPEMRTGRSSLASTVPGSARASVEQPAFQTSTPRFSATSPPPRVSSSLAHFALSPPPRPGQAHRRFSPQLSTPASFAERRVSPISPLRNHAQIFAPEPTTPPLPIAERRNTRTPPSLTIPTTDIPIAIRSAPGPSSPTSFFDTIQTQPNAMDDLESSSDESEDEQNPDDRSPYDDDRGPTTLFVDPRTRAISNITAKTPRPNIVLPLGNHSSPHIARPSGLRRPSLPFGVKDAKKPIEFTPSKPQYFTERKSDHGHAPPSPLDSFKHAPPYSPTRPSEPGSSSLAPMPRRSTTAAEQRDNVRTWQSSQRAQESLRRLDGMLIQHMEAEKDTIKRIATTLRSTSTSRT</sequence>
<evidence type="ECO:0000313" key="1">
    <source>
        <dbReference type="EMBL" id="TFK72923.1"/>
    </source>
</evidence>
<keyword evidence="2" id="KW-1185">Reference proteome</keyword>
<proteinExistence type="predicted"/>
<organism evidence="1 2">
    <name type="scientific">Pluteus cervinus</name>
    <dbReference type="NCBI Taxonomy" id="181527"/>
    <lineage>
        <taxon>Eukaryota</taxon>
        <taxon>Fungi</taxon>
        <taxon>Dikarya</taxon>
        <taxon>Basidiomycota</taxon>
        <taxon>Agaricomycotina</taxon>
        <taxon>Agaricomycetes</taxon>
        <taxon>Agaricomycetidae</taxon>
        <taxon>Agaricales</taxon>
        <taxon>Pluteineae</taxon>
        <taxon>Pluteaceae</taxon>
        <taxon>Pluteus</taxon>
    </lineage>
</organism>
<protein>
    <submittedName>
        <fullName evidence="1">Uncharacterized protein</fullName>
    </submittedName>
</protein>
<evidence type="ECO:0000313" key="2">
    <source>
        <dbReference type="Proteomes" id="UP000308600"/>
    </source>
</evidence>
<reference evidence="1 2" key="1">
    <citation type="journal article" date="2019" name="Nat. Ecol. Evol.">
        <title>Megaphylogeny resolves global patterns of mushroom evolution.</title>
        <authorList>
            <person name="Varga T."/>
            <person name="Krizsan K."/>
            <person name="Foldi C."/>
            <person name="Dima B."/>
            <person name="Sanchez-Garcia M."/>
            <person name="Sanchez-Ramirez S."/>
            <person name="Szollosi G.J."/>
            <person name="Szarkandi J.G."/>
            <person name="Papp V."/>
            <person name="Albert L."/>
            <person name="Andreopoulos W."/>
            <person name="Angelini C."/>
            <person name="Antonin V."/>
            <person name="Barry K.W."/>
            <person name="Bougher N.L."/>
            <person name="Buchanan P."/>
            <person name="Buyck B."/>
            <person name="Bense V."/>
            <person name="Catcheside P."/>
            <person name="Chovatia M."/>
            <person name="Cooper J."/>
            <person name="Damon W."/>
            <person name="Desjardin D."/>
            <person name="Finy P."/>
            <person name="Geml J."/>
            <person name="Haridas S."/>
            <person name="Hughes K."/>
            <person name="Justo A."/>
            <person name="Karasinski D."/>
            <person name="Kautmanova I."/>
            <person name="Kiss B."/>
            <person name="Kocsube S."/>
            <person name="Kotiranta H."/>
            <person name="LaButti K.M."/>
            <person name="Lechner B.E."/>
            <person name="Liimatainen K."/>
            <person name="Lipzen A."/>
            <person name="Lukacs Z."/>
            <person name="Mihaltcheva S."/>
            <person name="Morgado L.N."/>
            <person name="Niskanen T."/>
            <person name="Noordeloos M.E."/>
            <person name="Ohm R.A."/>
            <person name="Ortiz-Santana B."/>
            <person name="Ovrebo C."/>
            <person name="Racz N."/>
            <person name="Riley R."/>
            <person name="Savchenko A."/>
            <person name="Shiryaev A."/>
            <person name="Soop K."/>
            <person name="Spirin V."/>
            <person name="Szebenyi C."/>
            <person name="Tomsovsky M."/>
            <person name="Tulloss R.E."/>
            <person name="Uehling J."/>
            <person name="Grigoriev I.V."/>
            <person name="Vagvolgyi C."/>
            <person name="Papp T."/>
            <person name="Martin F.M."/>
            <person name="Miettinen O."/>
            <person name="Hibbett D.S."/>
            <person name="Nagy L.G."/>
        </authorList>
    </citation>
    <scope>NUCLEOTIDE SEQUENCE [LARGE SCALE GENOMIC DNA]</scope>
    <source>
        <strain evidence="1 2">NL-1719</strain>
    </source>
</reference>
<accession>A0ACD3B3N3</accession>